<dbReference type="Proteomes" id="UP000005707">
    <property type="component" value="Unassembled WGS sequence"/>
</dbReference>
<feature type="transmembrane region" description="Helical" evidence="1">
    <location>
        <begin position="159"/>
        <end position="177"/>
    </location>
</feature>
<feature type="transmembrane region" description="Helical" evidence="1">
    <location>
        <begin position="12"/>
        <end position="32"/>
    </location>
</feature>
<keyword evidence="1" id="KW-0472">Membrane</keyword>
<dbReference type="EMBL" id="AFNU02000007">
    <property type="protein sequence ID" value="ERJ11888.1"/>
    <property type="molecule type" value="Genomic_DNA"/>
</dbReference>
<gene>
    <name evidence="2" type="ORF">HLPCO_002128</name>
</gene>
<evidence type="ECO:0008006" key="4">
    <source>
        <dbReference type="Google" id="ProtNLM"/>
    </source>
</evidence>
<evidence type="ECO:0000256" key="1">
    <source>
        <dbReference type="SAM" id="Phobius"/>
    </source>
</evidence>
<sequence>MQDVFWSHFNKVLKIGQVIVIMFITNLLFFLFSGVSLLFLMPVCIASAFHISKLILDKKYDGLMLTYLRFIKEHALKCFKVSFPLLLLIIIIGFNLYWFNEGFIPIANPYVFTIILLLQVFIGFEALNIMLLSLIQLTINADKSFKLIMRDAFLVGNRYFFRMIMSSMVFIVVYMLGTNFSPLFFMISTTLMLFLYYGSFSFIIKKHFDQTGRLVSK</sequence>
<feature type="transmembrane region" description="Helical" evidence="1">
    <location>
        <begin position="183"/>
        <end position="204"/>
    </location>
</feature>
<accession>F7PWG8</accession>
<dbReference type="RefSeq" id="WP_008824491.1">
    <property type="nucleotide sequence ID" value="NZ_AFNU02000007.1"/>
</dbReference>
<organism evidence="2 3">
    <name type="scientific">Haloplasma contractile SSD-17B</name>
    <dbReference type="NCBI Taxonomy" id="1033810"/>
    <lineage>
        <taxon>Bacteria</taxon>
        <taxon>Bacillati</taxon>
        <taxon>Mycoplasmatota</taxon>
        <taxon>Mollicutes</taxon>
        <taxon>Haloplasmatales</taxon>
        <taxon>Haloplasmataceae</taxon>
        <taxon>Haloplasma</taxon>
    </lineage>
</organism>
<feature type="transmembrane region" description="Helical" evidence="1">
    <location>
        <begin position="110"/>
        <end position="139"/>
    </location>
</feature>
<dbReference type="AlphaFoldDB" id="F7PWG8"/>
<feature type="transmembrane region" description="Helical" evidence="1">
    <location>
        <begin position="77"/>
        <end position="98"/>
    </location>
</feature>
<reference evidence="2 3" key="1">
    <citation type="journal article" date="2011" name="J. Bacteriol.">
        <title>Genome sequence of Haloplasma contractile, an unusual contractile bacterium from a deep-sea anoxic brine lake.</title>
        <authorList>
            <person name="Antunes A."/>
            <person name="Alam I."/>
            <person name="El Dorry H."/>
            <person name="Siam R."/>
            <person name="Robertson A."/>
            <person name="Bajic V.B."/>
            <person name="Stingl U."/>
        </authorList>
    </citation>
    <scope>NUCLEOTIDE SEQUENCE [LARGE SCALE GENOMIC DNA]</scope>
    <source>
        <strain evidence="2 3">SSD-17B</strain>
    </source>
</reference>
<name>F7PWG8_9MOLU</name>
<evidence type="ECO:0000313" key="2">
    <source>
        <dbReference type="EMBL" id="ERJ11888.1"/>
    </source>
</evidence>
<protein>
    <recommendedName>
        <fullName evidence="4">DUF624 domain-containing protein</fullName>
    </recommendedName>
</protein>
<proteinExistence type="predicted"/>
<reference evidence="2 3" key="2">
    <citation type="journal article" date="2013" name="PLoS ONE">
        <title>INDIGO - INtegrated Data Warehouse of MIcrobial GenOmes with Examples from the Red Sea Extremophiles.</title>
        <authorList>
            <person name="Alam I."/>
            <person name="Antunes A."/>
            <person name="Kamau A.A."/>
            <person name="Ba Alawi W."/>
            <person name="Kalkatawi M."/>
            <person name="Stingl U."/>
            <person name="Bajic V.B."/>
        </authorList>
    </citation>
    <scope>NUCLEOTIDE SEQUENCE [LARGE SCALE GENOMIC DNA]</scope>
    <source>
        <strain evidence="2 3">SSD-17B</strain>
    </source>
</reference>
<keyword evidence="1" id="KW-1133">Transmembrane helix</keyword>
<keyword evidence="1" id="KW-0812">Transmembrane</keyword>
<dbReference type="InParanoid" id="F7PWG8"/>
<comment type="caution">
    <text evidence="2">The sequence shown here is derived from an EMBL/GenBank/DDBJ whole genome shotgun (WGS) entry which is preliminary data.</text>
</comment>
<keyword evidence="3" id="KW-1185">Reference proteome</keyword>
<evidence type="ECO:0000313" key="3">
    <source>
        <dbReference type="Proteomes" id="UP000005707"/>
    </source>
</evidence>